<dbReference type="CDD" id="cd06850">
    <property type="entry name" value="biotinyl_domain"/>
    <property type="match status" value="1"/>
</dbReference>
<protein>
    <recommendedName>
        <fullName evidence="3 9">Biotin carboxyl carrier protein of acetyl-CoA carboxylase</fullName>
    </recommendedName>
</protein>
<dbReference type="InterPro" id="IPR000089">
    <property type="entry name" value="Biotin_lipoyl"/>
</dbReference>
<dbReference type="EMBL" id="AATS01000021">
    <property type="protein sequence ID" value="EAU53572.1"/>
    <property type="molecule type" value="Genomic_DNA"/>
</dbReference>
<dbReference type="PANTHER" id="PTHR45266">
    <property type="entry name" value="OXALOACETATE DECARBOXYLASE ALPHA CHAIN"/>
    <property type="match status" value="1"/>
</dbReference>
<dbReference type="NCBIfam" id="TIGR00531">
    <property type="entry name" value="BCCP"/>
    <property type="match status" value="1"/>
</dbReference>
<keyword evidence="7 9" id="KW-0275">Fatty acid biosynthesis</keyword>
<feature type="domain" description="Lipoyl-binding" evidence="10">
    <location>
        <begin position="77"/>
        <end position="153"/>
    </location>
</feature>
<dbReference type="InParanoid" id="Q0EW99"/>
<keyword evidence="5 9" id="KW-0276">Fatty acid metabolism</keyword>
<reference evidence="11 12" key="1">
    <citation type="submission" date="2006-09" db="EMBL/GenBank/DDBJ databases">
        <authorList>
            <person name="Emerson D."/>
            <person name="Ferriera S."/>
            <person name="Johnson J."/>
            <person name="Kravitz S."/>
            <person name="Halpern A."/>
            <person name="Remington K."/>
            <person name="Beeson K."/>
            <person name="Tran B."/>
            <person name="Rogers Y.-H."/>
            <person name="Friedman R."/>
            <person name="Venter J.C."/>
        </authorList>
    </citation>
    <scope>NUCLEOTIDE SEQUENCE [LARGE SCALE GENOMIC DNA]</scope>
    <source>
        <strain evidence="11 12">PV-1</strain>
    </source>
</reference>
<evidence type="ECO:0000313" key="12">
    <source>
        <dbReference type="Proteomes" id="UP000005297"/>
    </source>
</evidence>
<dbReference type="eggNOG" id="COG0511">
    <property type="taxonomic scope" value="Bacteria"/>
</dbReference>
<dbReference type="GO" id="GO:0003989">
    <property type="term" value="F:acetyl-CoA carboxylase activity"/>
    <property type="evidence" value="ECO:0007669"/>
    <property type="project" value="InterPro"/>
</dbReference>
<sequence length="156" mass="16272">MDISQIRKLIGLVRNTDITELEVTIADQTVRISRQNQAAATQTPAAAQQVYAAAAPAATPAPAAAEAPVAASEPDDAHVVKSPMVGTYYSAPSPDADAFISVGAKVAKGDTLCIIEAMKMMNEIEAEYGGIVEAILVDNASPLEYGQPMFIITPLA</sequence>
<comment type="caution">
    <text evidence="11">The sequence shown here is derived from an EMBL/GenBank/DDBJ whole genome shotgun (WGS) entry which is preliminary data.</text>
</comment>
<dbReference type="STRING" id="314344.AL013_05670"/>
<dbReference type="RefSeq" id="WP_009850898.1">
    <property type="nucleotide sequence ID" value="NZ_DS022295.1"/>
</dbReference>
<comment type="function">
    <text evidence="1 9">This protein is a component of the acetyl coenzyme A carboxylase complex; first, biotin carboxylase catalyzes the carboxylation of the carrier protein and then the transcarboxylase transfers the carboxyl group to form malonyl-CoA.</text>
</comment>
<evidence type="ECO:0000259" key="10">
    <source>
        <dbReference type="PROSITE" id="PS50968"/>
    </source>
</evidence>
<dbReference type="UniPathway" id="UPA00094"/>
<dbReference type="OrthoDB" id="9811735at2"/>
<evidence type="ECO:0000256" key="2">
    <source>
        <dbReference type="ARBA" id="ARBA00005194"/>
    </source>
</evidence>
<evidence type="ECO:0000256" key="8">
    <source>
        <dbReference type="ARBA" id="ARBA00023267"/>
    </source>
</evidence>
<keyword evidence="6 9" id="KW-0443">Lipid metabolism</keyword>
<keyword evidence="8 9" id="KW-0092">Biotin</keyword>
<dbReference type="FunFam" id="2.40.50.100:FF:000003">
    <property type="entry name" value="Acetyl-CoA carboxylase biotin carboxyl carrier protein"/>
    <property type="match status" value="1"/>
</dbReference>
<dbReference type="FunCoup" id="Q0EW99">
    <property type="interactions" value="465"/>
</dbReference>
<evidence type="ECO:0000256" key="5">
    <source>
        <dbReference type="ARBA" id="ARBA00022832"/>
    </source>
</evidence>
<keyword evidence="12" id="KW-1185">Reference proteome</keyword>
<dbReference type="PROSITE" id="PS50968">
    <property type="entry name" value="BIOTINYL_LIPOYL"/>
    <property type="match status" value="1"/>
</dbReference>
<dbReference type="Gene3D" id="2.40.50.100">
    <property type="match status" value="1"/>
</dbReference>
<dbReference type="InterPro" id="IPR001882">
    <property type="entry name" value="Biotin_BS"/>
</dbReference>
<dbReference type="Pfam" id="PF00364">
    <property type="entry name" value="Biotin_lipoyl"/>
    <property type="match status" value="1"/>
</dbReference>
<evidence type="ECO:0000256" key="7">
    <source>
        <dbReference type="ARBA" id="ARBA00023160"/>
    </source>
</evidence>
<dbReference type="PANTHER" id="PTHR45266:SF3">
    <property type="entry name" value="OXALOACETATE DECARBOXYLASE ALPHA CHAIN"/>
    <property type="match status" value="1"/>
</dbReference>
<dbReference type="SUPFAM" id="SSF51230">
    <property type="entry name" value="Single hybrid motif"/>
    <property type="match status" value="1"/>
</dbReference>
<dbReference type="InterPro" id="IPR050709">
    <property type="entry name" value="Biotin_Carboxyl_Carrier/Decarb"/>
</dbReference>
<evidence type="ECO:0000256" key="6">
    <source>
        <dbReference type="ARBA" id="ARBA00023098"/>
    </source>
</evidence>
<evidence type="ECO:0000256" key="1">
    <source>
        <dbReference type="ARBA" id="ARBA00003761"/>
    </source>
</evidence>
<dbReference type="InterPro" id="IPR001249">
    <property type="entry name" value="AcCoA_biotinCC"/>
</dbReference>
<evidence type="ECO:0000256" key="9">
    <source>
        <dbReference type="RuleBase" id="RU364072"/>
    </source>
</evidence>
<evidence type="ECO:0000313" key="11">
    <source>
        <dbReference type="EMBL" id="EAU53572.1"/>
    </source>
</evidence>
<comment type="pathway">
    <text evidence="2 9">Lipid metabolism; fatty acid biosynthesis.</text>
</comment>
<dbReference type="GO" id="GO:0006633">
    <property type="term" value="P:fatty acid biosynthetic process"/>
    <property type="evidence" value="ECO:0007669"/>
    <property type="project" value="UniProtKB-UniPathway"/>
</dbReference>
<dbReference type="PRINTS" id="PR01071">
    <property type="entry name" value="ACOABIOTINCC"/>
</dbReference>
<proteinExistence type="predicted"/>
<dbReference type="InterPro" id="IPR011053">
    <property type="entry name" value="Single_hybrid_motif"/>
</dbReference>
<keyword evidence="4 9" id="KW-0444">Lipid biosynthesis</keyword>
<organism evidence="11 12">
    <name type="scientific">Mariprofundus ferrooxydans PV-1</name>
    <dbReference type="NCBI Taxonomy" id="314345"/>
    <lineage>
        <taxon>Bacteria</taxon>
        <taxon>Pseudomonadati</taxon>
        <taxon>Pseudomonadota</taxon>
        <taxon>Candidatius Mariprofundia</taxon>
        <taxon>Mariprofundales</taxon>
        <taxon>Mariprofundaceae</taxon>
        <taxon>Mariprofundus</taxon>
    </lineage>
</organism>
<dbReference type="AlphaFoldDB" id="Q0EW99"/>
<evidence type="ECO:0000256" key="4">
    <source>
        <dbReference type="ARBA" id="ARBA00022516"/>
    </source>
</evidence>
<name>Q0EW99_9PROT</name>
<dbReference type="HOGENOM" id="CLU_016733_3_1_0"/>
<dbReference type="GO" id="GO:0009317">
    <property type="term" value="C:acetyl-CoA carboxylase complex"/>
    <property type="evidence" value="ECO:0007669"/>
    <property type="project" value="InterPro"/>
</dbReference>
<gene>
    <name evidence="11" type="ORF">SPV1_03003</name>
</gene>
<dbReference type="PROSITE" id="PS00188">
    <property type="entry name" value="BIOTIN"/>
    <property type="match status" value="1"/>
</dbReference>
<evidence type="ECO:0000256" key="3">
    <source>
        <dbReference type="ARBA" id="ARBA00017562"/>
    </source>
</evidence>
<dbReference type="Proteomes" id="UP000005297">
    <property type="component" value="Unassembled WGS sequence"/>
</dbReference>
<accession>Q0EW99</accession>